<keyword evidence="1" id="KW-0472">Membrane</keyword>
<accession>A0ABS3JTP3</accession>
<evidence type="ECO:0000256" key="1">
    <source>
        <dbReference type="SAM" id="Phobius"/>
    </source>
</evidence>
<evidence type="ECO:0000313" key="2">
    <source>
        <dbReference type="EMBL" id="MBO0952559.1"/>
    </source>
</evidence>
<evidence type="ECO:0000313" key="3">
    <source>
        <dbReference type="Proteomes" id="UP000664628"/>
    </source>
</evidence>
<evidence type="ECO:0008006" key="4">
    <source>
        <dbReference type="Google" id="ProtNLM"/>
    </source>
</evidence>
<keyword evidence="3" id="KW-1185">Reference proteome</keyword>
<comment type="caution">
    <text evidence="2">The sequence shown here is derived from an EMBL/GenBank/DDBJ whole genome shotgun (WGS) entry which is preliminary data.</text>
</comment>
<gene>
    <name evidence="2" type="ORF">J2I46_28510</name>
</gene>
<sequence length="433" mass="49368">MKKYGIIIAGIALIGGLLAFFWNPTRYSVALTEMTDAQYPDNPNLESRHSGAKQQLFSTVTINEGQNNQFDFALRSHEADYCTITLPNVPLLEWIPTASEPIKSDAYLTYIGVINQEWNRQQIQFKPGQFTVSGTSGVPITRVDLAQNCLNAYLWEALVYVKDTDGKEKLYWQGWFDFPHTLYARLFEARNNLPFDTFREGMENWIDPPSRPIALGTLRQVTAETDAVFESQNEAMYPLTGERERKRKNIICPRQVNSINDLLTDSTTFATFSIPGYYNTADPRKTELGRLGKLQRVIRRQTIGMARQPLTELELVFASPTKPGLQTRLVVGGFNPSDLPVLPPERVNESGWQMSMGVGNHSFYETFDYQQQHPVRTNPFYSFLLDQHGNWLDSHKVGIDGTSMHLDKNGKLNLWILSFERHAFVGHYQIALD</sequence>
<feature type="transmembrane region" description="Helical" evidence="1">
    <location>
        <begin position="5"/>
        <end position="22"/>
    </location>
</feature>
<dbReference type="EMBL" id="JAFMYW010000012">
    <property type="protein sequence ID" value="MBO0952559.1"/>
    <property type="molecule type" value="Genomic_DNA"/>
</dbReference>
<dbReference type="Proteomes" id="UP000664628">
    <property type="component" value="Unassembled WGS sequence"/>
</dbReference>
<keyword evidence="1" id="KW-0812">Transmembrane</keyword>
<proteinExistence type="predicted"/>
<reference evidence="2 3" key="1">
    <citation type="submission" date="2021-03" db="EMBL/GenBank/DDBJ databases">
        <title>Fibrella sp. HMF5405 genome sequencing and assembly.</title>
        <authorList>
            <person name="Kang H."/>
            <person name="Kim H."/>
            <person name="Bae S."/>
            <person name="Joh K."/>
        </authorList>
    </citation>
    <scope>NUCLEOTIDE SEQUENCE [LARGE SCALE GENOMIC DNA]</scope>
    <source>
        <strain evidence="2 3">HMF5405</strain>
    </source>
</reference>
<dbReference type="RefSeq" id="WP_207332512.1">
    <property type="nucleotide sequence ID" value="NZ_JAFMYW010000012.1"/>
</dbReference>
<keyword evidence="1" id="KW-1133">Transmembrane helix</keyword>
<name>A0ABS3JTP3_9BACT</name>
<organism evidence="2 3">
    <name type="scientific">Fibrella forsythiae</name>
    <dbReference type="NCBI Taxonomy" id="2817061"/>
    <lineage>
        <taxon>Bacteria</taxon>
        <taxon>Pseudomonadati</taxon>
        <taxon>Bacteroidota</taxon>
        <taxon>Cytophagia</taxon>
        <taxon>Cytophagales</taxon>
        <taxon>Spirosomataceae</taxon>
        <taxon>Fibrella</taxon>
    </lineage>
</organism>
<protein>
    <recommendedName>
        <fullName evidence="4">DUF2931 family protein</fullName>
    </recommendedName>
</protein>